<reference evidence="3" key="2">
    <citation type="submission" date="2015-01" db="EMBL/GenBank/DDBJ databases">
        <title>Evolutionary Origins and Diversification of the Mycorrhizal Mutualists.</title>
        <authorList>
            <consortium name="DOE Joint Genome Institute"/>
            <consortium name="Mycorrhizal Genomics Consortium"/>
            <person name="Kohler A."/>
            <person name="Kuo A."/>
            <person name="Nagy L.G."/>
            <person name="Floudas D."/>
            <person name="Copeland A."/>
            <person name="Barry K.W."/>
            <person name="Cichocki N."/>
            <person name="Veneault-Fourrey C."/>
            <person name="LaButti K."/>
            <person name="Lindquist E.A."/>
            <person name="Lipzen A."/>
            <person name="Lundell T."/>
            <person name="Morin E."/>
            <person name="Murat C."/>
            <person name="Riley R."/>
            <person name="Ohm R."/>
            <person name="Sun H."/>
            <person name="Tunlid A."/>
            <person name="Henrissat B."/>
            <person name="Grigoriev I.V."/>
            <person name="Hibbett D.S."/>
            <person name="Martin F."/>
        </authorList>
    </citation>
    <scope>NUCLEOTIDE SEQUENCE [LARGE SCALE GENOMIC DNA]</scope>
    <source>
        <strain evidence="3">UH-Slu-Lm8-n1</strain>
    </source>
</reference>
<organism evidence="2 3">
    <name type="scientific">Suillus luteus UH-Slu-Lm8-n1</name>
    <dbReference type="NCBI Taxonomy" id="930992"/>
    <lineage>
        <taxon>Eukaryota</taxon>
        <taxon>Fungi</taxon>
        <taxon>Dikarya</taxon>
        <taxon>Basidiomycota</taxon>
        <taxon>Agaricomycotina</taxon>
        <taxon>Agaricomycetes</taxon>
        <taxon>Agaricomycetidae</taxon>
        <taxon>Boletales</taxon>
        <taxon>Suillineae</taxon>
        <taxon>Suillaceae</taxon>
        <taxon>Suillus</taxon>
    </lineage>
</organism>
<dbReference type="EMBL" id="KN835703">
    <property type="protein sequence ID" value="KIK34785.1"/>
    <property type="molecule type" value="Genomic_DNA"/>
</dbReference>
<sequence length="101" mass="11542">MALRQIESQRRPSYDDGSGTQHSGRPSVSEHLSTVRRQRPHDWILLMCNLKMAGSVTFFFRPPEVLPRIECNLVPPQPFKLRFRKVAIRNTLASISLLVSA</sequence>
<dbReference type="Proteomes" id="UP000054485">
    <property type="component" value="Unassembled WGS sequence"/>
</dbReference>
<gene>
    <name evidence="2" type="ORF">CY34DRAFT_617035</name>
</gene>
<evidence type="ECO:0000256" key="1">
    <source>
        <dbReference type="SAM" id="MobiDB-lite"/>
    </source>
</evidence>
<dbReference type="HOGENOM" id="CLU_2293556_0_0_1"/>
<keyword evidence="3" id="KW-1185">Reference proteome</keyword>
<feature type="compositionally biased region" description="Polar residues" evidence="1">
    <location>
        <begin position="18"/>
        <end position="32"/>
    </location>
</feature>
<evidence type="ECO:0000313" key="2">
    <source>
        <dbReference type="EMBL" id="KIK34785.1"/>
    </source>
</evidence>
<dbReference type="AlphaFoldDB" id="A0A0C9ZB65"/>
<feature type="region of interest" description="Disordered" evidence="1">
    <location>
        <begin position="1"/>
        <end position="36"/>
    </location>
</feature>
<reference evidence="2 3" key="1">
    <citation type="submission" date="2014-04" db="EMBL/GenBank/DDBJ databases">
        <authorList>
            <consortium name="DOE Joint Genome Institute"/>
            <person name="Kuo A."/>
            <person name="Ruytinx J."/>
            <person name="Rineau F."/>
            <person name="Colpaert J."/>
            <person name="Kohler A."/>
            <person name="Nagy L.G."/>
            <person name="Floudas D."/>
            <person name="Copeland A."/>
            <person name="Barry K.W."/>
            <person name="Cichocki N."/>
            <person name="Veneault-Fourrey C."/>
            <person name="LaButti K."/>
            <person name="Lindquist E.A."/>
            <person name="Lipzen A."/>
            <person name="Lundell T."/>
            <person name="Morin E."/>
            <person name="Murat C."/>
            <person name="Sun H."/>
            <person name="Tunlid A."/>
            <person name="Henrissat B."/>
            <person name="Grigoriev I.V."/>
            <person name="Hibbett D.S."/>
            <person name="Martin F."/>
            <person name="Nordberg H.P."/>
            <person name="Cantor M.N."/>
            <person name="Hua S.X."/>
        </authorList>
    </citation>
    <scope>NUCLEOTIDE SEQUENCE [LARGE SCALE GENOMIC DNA]</scope>
    <source>
        <strain evidence="2 3">UH-Slu-Lm8-n1</strain>
    </source>
</reference>
<proteinExistence type="predicted"/>
<dbReference type="InParanoid" id="A0A0C9ZB65"/>
<evidence type="ECO:0000313" key="3">
    <source>
        <dbReference type="Proteomes" id="UP000054485"/>
    </source>
</evidence>
<name>A0A0C9ZB65_9AGAM</name>
<protein>
    <submittedName>
        <fullName evidence="2">Uncharacterized protein</fullName>
    </submittedName>
</protein>
<accession>A0A0C9ZB65</accession>